<keyword evidence="2" id="KW-0413">Isomerase</keyword>
<dbReference type="InterPro" id="IPR036237">
    <property type="entry name" value="Xyl_isomerase-like_sf"/>
</dbReference>
<dbReference type="OrthoDB" id="9801960at2"/>
<proteinExistence type="predicted"/>
<dbReference type="Pfam" id="PF01261">
    <property type="entry name" value="AP_endonuc_2"/>
    <property type="match status" value="1"/>
</dbReference>
<organism evidence="2 3">
    <name type="scientific">Megalodesulfovibrio gigas (strain ATCC 19364 / DSM 1382 / NCIMB 9332 / VKM B-1759)</name>
    <name type="common">Desulfovibrio gigas</name>
    <dbReference type="NCBI Taxonomy" id="1121448"/>
    <lineage>
        <taxon>Bacteria</taxon>
        <taxon>Pseudomonadati</taxon>
        <taxon>Thermodesulfobacteriota</taxon>
        <taxon>Desulfovibrionia</taxon>
        <taxon>Desulfovibrionales</taxon>
        <taxon>Desulfovibrionaceae</taxon>
        <taxon>Megalodesulfovibrio</taxon>
    </lineage>
</organism>
<dbReference type="Proteomes" id="UP000016587">
    <property type="component" value="Chromosome"/>
</dbReference>
<dbReference type="STRING" id="1121448.DGI_1157"/>
<dbReference type="GO" id="GO:0016853">
    <property type="term" value="F:isomerase activity"/>
    <property type="evidence" value="ECO:0007669"/>
    <property type="project" value="UniProtKB-KW"/>
</dbReference>
<evidence type="ECO:0000313" key="3">
    <source>
        <dbReference type="Proteomes" id="UP000016587"/>
    </source>
</evidence>
<dbReference type="AlphaFoldDB" id="T2GA15"/>
<dbReference type="RefSeq" id="WP_021759788.1">
    <property type="nucleotide sequence ID" value="NC_022444.1"/>
</dbReference>
<accession>T2GA15</accession>
<feature type="domain" description="Xylose isomerase-like TIM barrel" evidence="1">
    <location>
        <begin position="56"/>
        <end position="280"/>
    </location>
</feature>
<keyword evidence="3" id="KW-1185">Reference proteome</keyword>
<dbReference type="Gene3D" id="3.20.20.150">
    <property type="entry name" value="Divalent-metal-dependent TIM barrel enzymes"/>
    <property type="match status" value="1"/>
</dbReference>
<dbReference type="EMBL" id="CP006585">
    <property type="protein sequence ID" value="AGW13019.1"/>
    <property type="molecule type" value="Genomic_DNA"/>
</dbReference>
<reference evidence="3" key="2">
    <citation type="submission" date="2013-07" db="EMBL/GenBank/DDBJ databases">
        <authorList>
            <person name="Morais-Silva F.O."/>
            <person name="Rezende A.M."/>
            <person name="Pimentel C."/>
            <person name="Resende D.M."/>
            <person name="Santos C.I."/>
            <person name="Clemente C."/>
            <person name="de Oliveira L.M."/>
            <person name="da Silva S.M."/>
            <person name="Costa D.A."/>
            <person name="Varela-Raposo A."/>
            <person name="Horacio E.C.A."/>
            <person name="Matos M."/>
            <person name="Flores O."/>
            <person name="Ruiz J.C."/>
            <person name="Rodrigues-Pousada C."/>
        </authorList>
    </citation>
    <scope>NUCLEOTIDE SEQUENCE [LARGE SCALE GENOMIC DNA]</scope>
    <source>
        <strain evidence="3">ATCC 19364 / DSM 1382 / NCIMB 9332 / VKM B-1759</strain>
    </source>
</reference>
<gene>
    <name evidence="2" type="ORF">DGI_1157</name>
</gene>
<name>T2GA15_MEGG1</name>
<dbReference type="eggNOG" id="COG1082">
    <property type="taxonomic scope" value="Bacteria"/>
</dbReference>
<reference evidence="2 3" key="1">
    <citation type="journal article" date="2013" name="J. Bacteriol.">
        <title>Roles of HynAB and Ech, the only two hydrogenases found in the model sulfate reducer Desulfovibrio gigas.</title>
        <authorList>
            <person name="Morais-Silva F.O."/>
            <person name="Santos C.I."/>
            <person name="Rodrigues R."/>
            <person name="Pereira I.A."/>
            <person name="Rodrigues-Pousada C."/>
        </authorList>
    </citation>
    <scope>NUCLEOTIDE SEQUENCE [LARGE SCALE GENOMIC DNA]</scope>
    <source>
        <strain evidence="3">ATCC 19364 / DSM 1382 / NCIMB 9332 / VKM B-1759</strain>
    </source>
</reference>
<evidence type="ECO:0000313" key="2">
    <source>
        <dbReference type="EMBL" id="AGW13019.1"/>
    </source>
</evidence>
<dbReference type="KEGG" id="dgg:DGI_1157"/>
<protein>
    <submittedName>
        <fullName evidence="2">Putative xylose isomerase domain-containing protein TIM barrel</fullName>
    </submittedName>
</protein>
<dbReference type="PANTHER" id="PTHR12110:SF53">
    <property type="entry name" value="BLR5974 PROTEIN"/>
    <property type="match status" value="1"/>
</dbReference>
<dbReference type="PATRIC" id="fig|1121448.10.peg.1154"/>
<dbReference type="HOGENOM" id="CLU_050006_7_1_7"/>
<sequence length="290" mass="32392">MAIFFSFPLRAIALEPDWPAAFAARSRTLSQALGRDVCVGPEFTFDCTTLQTRPAAWFTALGRTLRRLGLPCTVHLPFWDLHPASLDDNILRATRKTLALAVDRALRLQPAHMVGHVSFLRYVHQLEYTEFLDRSQATWQPLAAAIQDRERPLLLENTHDESPQVLADVLGRLNDANNDADNDANRGACGVCFDVGHWSCFNGGLRKKDLPHWLDVLGPWIRACHVHDNDGSGDQHLAPGWGGIPFGLFFAELDRRKIAPTIVLEAHGQDALQGAMQFLETADGPWQRNF</sequence>
<dbReference type="PANTHER" id="PTHR12110">
    <property type="entry name" value="HYDROXYPYRUVATE ISOMERASE"/>
    <property type="match status" value="1"/>
</dbReference>
<evidence type="ECO:0000259" key="1">
    <source>
        <dbReference type="Pfam" id="PF01261"/>
    </source>
</evidence>
<dbReference type="SUPFAM" id="SSF51658">
    <property type="entry name" value="Xylose isomerase-like"/>
    <property type="match status" value="1"/>
</dbReference>
<dbReference type="InterPro" id="IPR050312">
    <property type="entry name" value="IolE/XylAMocC-like"/>
</dbReference>
<dbReference type="InterPro" id="IPR013022">
    <property type="entry name" value="Xyl_isomerase-like_TIM-brl"/>
</dbReference>